<evidence type="ECO:0000313" key="2">
    <source>
        <dbReference type="EMBL" id="KAH0903265.1"/>
    </source>
</evidence>
<accession>A0ABQ8BGA2</accession>
<proteinExistence type="predicted"/>
<dbReference type="Proteomes" id="UP000824890">
    <property type="component" value="Unassembled WGS sequence"/>
</dbReference>
<keyword evidence="3" id="KW-1185">Reference proteome</keyword>
<reference evidence="2 3" key="1">
    <citation type="submission" date="2021-05" db="EMBL/GenBank/DDBJ databases">
        <title>Genome Assembly of Synthetic Allotetraploid Brassica napus Reveals Homoeologous Exchanges between Subgenomes.</title>
        <authorList>
            <person name="Davis J.T."/>
        </authorList>
    </citation>
    <scope>NUCLEOTIDE SEQUENCE [LARGE SCALE GENOMIC DNA]</scope>
    <source>
        <strain evidence="3">cv. Da-Ae</strain>
        <tissue evidence="2">Seedling</tissue>
    </source>
</reference>
<gene>
    <name evidence="2" type="ORF">HID58_042768</name>
</gene>
<feature type="region of interest" description="Disordered" evidence="1">
    <location>
        <begin position="128"/>
        <end position="154"/>
    </location>
</feature>
<feature type="compositionally biased region" description="Basic and acidic residues" evidence="1">
    <location>
        <begin position="145"/>
        <end position="154"/>
    </location>
</feature>
<feature type="region of interest" description="Disordered" evidence="1">
    <location>
        <begin position="1"/>
        <end position="25"/>
    </location>
</feature>
<feature type="compositionally biased region" description="Basic and acidic residues" evidence="1">
    <location>
        <begin position="128"/>
        <end position="137"/>
    </location>
</feature>
<feature type="compositionally biased region" description="Low complexity" evidence="1">
    <location>
        <begin position="1"/>
        <end position="20"/>
    </location>
</feature>
<protein>
    <submittedName>
        <fullName evidence="2">Uncharacterized protein</fullName>
    </submittedName>
</protein>
<sequence length="154" mass="16778">MGSSTSKTSSSASSTSLSSSPAMKLASESPYPAIHKGFSFPTPLVHNPPARKGNTHHLVSLTSTSYGLSPPQILLRPRDASSYLNRRQEHDRSGLTRFVVVYGSGPVVRPRPWWLRFQLMAEEESRDGIGEQGRGREGGAVTWNVEKDLQSAAN</sequence>
<dbReference type="EMBL" id="JAGKQM010000011">
    <property type="protein sequence ID" value="KAH0903265.1"/>
    <property type="molecule type" value="Genomic_DNA"/>
</dbReference>
<name>A0ABQ8BGA2_BRANA</name>
<organism evidence="2 3">
    <name type="scientific">Brassica napus</name>
    <name type="common">Rape</name>
    <dbReference type="NCBI Taxonomy" id="3708"/>
    <lineage>
        <taxon>Eukaryota</taxon>
        <taxon>Viridiplantae</taxon>
        <taxon>Streptophyta</taxon>
        <taxon>Embryophyta</taxon>
        <taxon>Tracheophyta</taxon>
        <taxon>Spermatophyta</taxon>
        <taxon>Magnoliopsida</taxon>
        <taxon>eudicotyledons</taxon>
        <taxon>Gunneridae</taxon>
        <taxon>Pentapetalae</taxon>
        <taxon>rosids</taxon>
        <taxon>malvids</taxon>
        <taxon>Brassicales</taxon>
        <taxon>Brassicaceae</taxon>
        <taxon>Brassiceae</taxon>
        <taxon>Brassica</taxon>
    </lineage>
</organism>
<evidence type="ECO:0000256" key="1">
    <source>
        <dbReference type="SAM" id="MobiDB-lite"/>
    </source>
</evidence>
<evidence type="ECO:0000313" key="3">
    <source>
        <dbReference type="Proteomes" id="UP000824890"/>
    </source>
</evidence>
<comment type="caution">
    <text evidence="2">The sequence shown here is derived from an EMBL/GenBank/DDBJ whole genome shotgun (WGS) entry which is preliminary data.</text>
</comment>